<dbReference type="SUPFAM" id="SSF56672">
    <property type="entry name" value="DNA/RNA polymerases"/>
    <property type="match status" value="1"/>
</dbReference>
<dbReference type="InterPro" id="IPR043502">
    <property type="entry name" value="DNA/RNA_pol_sf"/>
</dbReference>
<keyword evidence="2" id="KW-0378">Hydrolase</keyword>
<evidence type="ECO:0000256" key="2">
    <source>
        <dbReference type="ARBA" id="ARBA00022801"/>
    </source>
</evidence>
<keyword evidence="1" id="KW-0479">Metal-binding</keyword>
<name>A0ABQ5EM57_9ASTR</name>
<dbReference type="Gene3D" id="3.30.420.10">
    <property type="entry name" value="Ribonuclease H-like superfamily/Ribonuclease H"/>
    <property type="match status" value="1"/>
</dbReference>
<dbReference type="Pfam" id="PF07727">
    <property type="entry name" value="RVT_2"/>
    <property type="match status" value="2"/>
</dbReference>
<dbReference type="CDD" id="cd09272">
    <property type="entry name" value="RNase_HI_RT_Ty1"/>
    <property type="match status" value="1"/>
</dbReference>
<dbReference type="InterPro" id="IPR039537">
    <property type="entry name" value="Retrotran_Ty1/copia-like"/>
</dbReference>
<dbReference type="Proteomes" id="UP001151760">
    <property type="component" value="Unassembled WGS sequence"/>
</dbReference>
<dbReference type="PANTHER" id="PTHR42648">
    <property type="entry name" value="TRANSPOSASE, PUTATIVE-RELATED"/>
    <property type="match status" value="1"/>
</dbReference>
<gene>
    <name evidence="4" type="ORF">Tco_0978183</name>
</gene>
<reference evidence="4" key="1">
    <citation type="journal article" date="2022" name="Int. J. Mol. Sci.">
        <title>Draft Genome of Tanacetum Coccineum: Genomic Comparison of Closely Related Tanacetum-Family Plants.</title>
        <authorList>
            <person name="Yamashiro T."/>
            <person name="Shiraishi A."/>
            <person name="Nakayama K."/>
            <person name="Satake H."/>
        </authorList>
    </citation>
    <scope>NUCLEOTIDE SEQUENCE</scope>
</reference>
<evidence type="ECO:0000256" key="1">
    <source>
        <dbReference type="ARBA" id="ARBA00022723"/>
    </source>
</evidence>
<dbReference type="SUPFAM" id="SSF53098">
    <property type="entry name" value="Ribonuclease H-like"/>
    <property type="match status" value="1"/>
</dbReference>
<proteinExistence type="predicted"/>
<organism evidence="4 5">
    <name type="scientific">Tanacetum coccineum</name>
    <dbReference type="NCBI Taxonomy" id="301880"/>
    <lineage>
        <taxon>Eukaryota</taxon>
        <taxon>Viridiplantae</taxon>
        <taxon>Streptophyta</taxon>
        <taxon>Embryophyta</taxon>
        <taxon>Tracheophyta</taxon>
        <taxon>Spermatophyta</taxon>
        <taxon>Magnoliopsida</taxon>
        <taxon>eudicotyledons</taxon>
        <taxon>Gunneridae</taxon>
        <taxon>Pentapetalae</taxon>
        <taxon>asterids</taxon>
        <taxon>campanulids</taxon>
        <taxon>Asterales</taxon>
        <taxon>Asteraceae</taxon>
        <taxon>Asteroideae</taxon>
        <taxon>Anthemideae</taxon>
        <taxon>Anthemidinae</taxon>
        <taxon>Tanacetum</taxon>
    </lineage>
</organism>
<sequence>MNRSLFTRIVRDLSANCPYFQEGCDAVGKAGISALVKCTSAIRQLAYAAVPDSLDEYLQIGEKTSRDCLMHFCNGVIELYGEEYLRRPTQTDVEKLYAFHENKHGFPGSRTPMLPFAVISDLGLCDRFGTRCQVDRGTGIIYLNSCSRVAGILFDSGAEKSFVSSAFTHFIDIAPTALNTSYEVELADGKVEVLMFIIGMDWLAYHRALIDCYEKIVRIPLPNGKILEVQGERPKKDLGSLACIKADEKKLDDIVLSGDYLMVFQDELLVLPLRASDRFRIDLNSRRSPVVFKNEVENQLEKTIRALRSDRGGEYISQEFKDYLKACGIVQQLTPPYTPQHNGVSERRNRTLLDMVRSMMNLTTLPLSFWDYALEFAARILNMVPTKKVDKKSYELWFGKVPNLAYLKVWGCEALVKRDMPDKLQQRSVKVYAKFFEKSLITKLLLQGIAAFYDYEIWQIDVKTAFLNGYLDEDIYMVQPEGFVDPKHLRNCGFAQNLDETCVYQKASGSNVTFFILYVDDIIIMGNHIPSLQIVKDYLGKCFAMKDLGEATFILGIKIYRDRSKRLIGLGQNAYMDTILKRYKMYKSKRGHIPMQERLDLNKTQGASTLKRCFQQNPGELYWTAVKNILKYLRNNKDMFLVYDGNPEAKLRVDCYCDAGFEIDRDDIKSQTGYVFILNGCAVDWKSSKQSTTAMSATEAEYIVASEAAMEVVWIRKFISGLGIIPTINKPIKMFCDNFVARLIANEPGVQNGARHDHRRYHYVREYIELGEINLLKVHTYGNLVDSFTKSLPKGKLTQYARSIGLRLATSFM</sequence>
<feature type="domain" description="Integrase catalytic" evidence="3">
    <location>
        <begin position="230"/>
        <end position="410"/>
    </location>
</feature>
<dbReference type="InterPro" id="IPR013103">
    <property type="entry name" value="RVT_2"/>
</dbReference>
<evidence type="ECO:0000313" key="5">
    <source>
        <dbReference type="Proteomes" id="UP001151760"/>
    </source>
</evidence>
<evidence type="ECO:0000259" key="3">
    <source>
        <dbReference type="PROSITE" id="PS50994"/>
    </source>
</evidence>
<keyword evidence="5" id="KW-1185">Reference proteome</keyword>
<dbReference type="InterPro" id="IPR001584">
    <property type="entry name" value="Integrase_cat-core"/>
</dbReference>
<accession>A0ABQ5EM57</accession>
<comment type="caution">
    <text evidence="4">The sequence shown here is derived from an EMBL/GenBank/DDBJ whole genome shotgun (WGS) entry which is preliminary data.</text>
</comment>
<evidence type="ECO:0000313" key="4">
    <source>
        <dbReference type="EMBL" id="GJT52026.1"/>
    </source>
</evidence>
<reference evidence="4" key="2">
    <citation type="submission" date="2022-01" db="EMBL/GenBank/DDBJ databases">
        <authorList>
            <person name="Yamashiro T."/>
            <person name="Shiraishi A."/>
            <person name="Satake H."/>
            <person name="Nakayama K."/>
        </authorList>
    </citation>
    <scope>NUCLEOTIDE SEQUENCE</scope>
</reference>
<dbReference type="PANTHER" id="PTHR42648:SF27">
    <property type="entry name" value="RNA-DIRECTED DNA POLYMERASE"/>
    <property type="match status" value="1"/>
</dbReference>
<dbReference type="InterPro" id="IPR012337">
    <property type="entry name" value="RNaseH-like_sf"/>
</dbReference>
<dbReference type="InterPro" id="IPR036397">
    <property type="entry name" value="RNaseH_sf"/>
</dbReference>
<dbReference type="EMBL" id="BQNB010016457">
    <property type="protein sequence ID" value="GJT52026.1"/>
    <property type="molecule type" value="Genomic_DNA"/>
</dbReference>
<protein>
    <submittedName>
        <fullName evidence="4">Retrotransposon protein, putative, ty1-copia subclass</fullName>
    </submittedName>
</protein>
<dbReference type="PROSITE" id="PS50994">
    <property type="entry name" value="INTEGRASE"/>
    <property type="match status" value="1"/>
</dbReference>